<keyword evidence="2" id="KW-1003">Cell membrane</keyword>
<feature type="non-terminal residue" evidence="7">
    <location>
        <position position="1"/>
    </location>
</feature>
<dbReference type="Gene3D" id="1.20.1250.20">
    <property type="entry name" value="MFS general substrate transporter like domains"/>
    <property type="match status" value="1"/>
</dbReference>
<organism evidence="7 8">
    <name type="scientific">Streptosporangium algeriense</name>
    <dbReference type="NCBI Taxonomy" id="1682748"/>
    <lineage>
        <taxon>Bacteria</taxon>
        <taxon>Bacillati</taxon>
        <taxon>Actinomycetota</taxon>
        <taxon>Actinomycetes</taxon>
        <taxon>Streptosporangiales</taxon>
        <taxon>Streptosporangiaceae</taxon>
        <taxon>Streptosporangium</taxon>
    </lineage>
</organism>
<evidence type="ECO:0000313" key="8">
    <source>
        <dbReference type="Proteomes" id="UP001597024"/>
    </source>
</evidence>
<accession>A0ABW3DTE4</accession>
<keyword evidence="5 6" id="KW-0472">Membrane</keyword>
<dbReference type="PANTHER" id="PTHR23513:SF6">
    <property type="entry name" value="MAJOR FACILITATOR SUPERFAMILY ASSOCIATED DOMAIN-CONTAINING PROTEIN"/>
    <property type="match status" value="1"/>
</dbReference>
<feature type="transmembrane region" description="Helical" evidence="6">
    <location>
        <begin position="130"/>
        <end position="152"/>
    </location>
</feature>
<feature type="transmembrane region" description="Helical" evidence="6">
    <location>
        <begin position="221"/>
        <end position="239"/>
    </location>
</feature>
<comment type="subcellular location">
    <subcellularLocation>
        <location evidence="1">Cell membrane</location>
        <topology evidence="1">Multi-pass membrane protein</topology>
    </subcellularLocation>
</comment>
<comment type="caution">
    <text evidence="7">The sequence shown here is derived from an EMBL/GenBank/DDBJ whole genome shotgun (WGS) entry which is preliminary data.</text>
</comment>
<evidence type="ECO:0000256" key="3">
    <source>
        <dbReference type="ARBA" id="ARBA00022692"/>
    </source>
</evidence>
<evidence type="ECO:0000313" key="7">
    <source>
        <dbReference type="EMBL" id="MFD0886322.1"/>
    </source>
</evidence>
<feature type="transmembrane region" description="Helical" evidence="6">
    <location>
        <begin position="196"/>
        <end position="215"/>
    </location>
</feature>
<proteinExistence type="predicted"/>
<name>A0ABW3DTE4_9ACTN</name>
<evidence type="ECO:0000256" key="4">
    <source>
        <dbReference type="ARBA" id="ARBA00022989"/>
    </source>
</evidence>
<feature type="transmembrane region" description="Helical" evidence="6">
    <location>
        <begin position="93"/>
        <end position="118"/>
    </location>
</feature>
<keyword evidence="4 6" id="KW-1133">Transmembrane helix</keyword>
<dbReference type="EMBL" id="JBHTHX010000575">
    <property type="protein sequence ID" value="MFD0886322.1"/>
    <property type="molecule type" value="Genomic_DNA"/>
</dbReference>
<keyword evidence="3 6" id="KW-0812">Transmembrane</keyword>
<protein>
    <recommendedName>
        <fullName evidence="9">MFS transporter</fullName>
    </recommendedName>
</protein>
<evidence type="ECO:0000256" key="6">
    <source>
        <dbReference type="SAM" id="Phobius"/>
    </source>
</evidence>
<gene>
    <name evidence="7" type="ORF">ACFQ08_17385</name>
</gene>
<dbReference type="SUPFAM" id="SSF103473">
    <property type="entry name" value="MFS general substrate transporter"/>
    <property type="match status" value="1"/>
</dbReference>
<feature type="transmembrane region" description="Helical" evidence="6">
    <location>
        <begin position="63"/>
        <end position="81"/>
    </location>
</feature>
<feature type="transmembrane region" description="Helical" evidence="6">
    <location>
        <begin position="6"/>
        <end position="25"/>
    </location>
</feature>
<reference evidence="8" key="1">
    <citation type="journal article" date="2019" name="Int. J. Syst. Evol. Microbiol.">
        <title>The Global Catalogue of Microorganisms (GCM) 10K type strain sequencing project: providing services to taxonomists for standard genome sequencing and annotation.</title>
        <authorList>
            <consortium name="The Broad Institute Genomics Platform"/>
            <consortium name="The Broad Institute Genome Sequencing Center for Infectious Disease"/>
            <person name="Wu L."/>
            <person name="Ma J."/>
        </authorList>
    </citation>
    <scope>NUCLEOTIDE SEQUENCE [LARGE SCALE GENOMIC DNA]</scope>
    <source>
        <strain evidence="8">CCUG 62974</strain>
    </source>
</reference>
<dbReference type="InterPro" id="IPR036259">
    <property type="entry name" value="MFS_trans_sf"/>
</dbReference>
<dbReference type="PANTHER" id="PTHR23513">
    <property type="entry name" value="INTEGRAL MEMBRANE EFFLUX PROTEIN-RELATED"/>
    <property type="match status" value="1"/>
</dbReference>
<evidence type="ECO:0008006" key="9">
    <source>
        <dbReference type="Google" id="ProtNLM"/>
    </source>
</evidence>
<dbReference type="Proteomes" id="UP001597024">
    <property type="component" value="Unassembled WGS sequence"/>
</dbReference>
<sequence length="249" mass="26093">VAYAPPEYAVLVNGVSFAVALALLFRLAPPATLTNGATAGGRPEGWLSDLRTGLRHVFVDSEVTRVGITMSVVVNLVLGAYEPILVYRLRSDLAVGAEVVGMVFGVAGVASVVLAALLSWRAPARGFMKIMTCSVVLQGASVVVIALVPSVIVITLAQVVYVSAVLLYTVYWRALRQTYVPSHLLGRVAGACRSTAYTGAFLGSVISAILLGWSVAVSTTLFVAGGAVMAFGTLMTVHLRNRRKTGSPT</sequence>
<feature type="transmembrane region" description="Helical" evidence="6">
    <location>
        <begin position="158"/>
        <end position="175"/>
    </location>
</feature>
<evidence type="ECO:0000256" key="2">
    <source>
        <dbReference type="ARBA" id="ARBA00022475"/>
    </source>
</evidence>
<keyword evidence="8" id="KW-1185">Reference proteome</keyword>
<evidence type="ECO:0000256" key="1">
    <source>
        <dbReference type="ARBA" id="ARBA00004651"/>
    </source>
</evidence>
<evidence type="ECO:0000256" key="5">
    <source>
        <dbReference type="ARBA" id="ARBA00023136"/>
    </source>
</evidence>